<reference evidence="1" key="1">
    <citation type="submission" date="2017-07" db="EMBL/GenBank/DDBJ databases">
        <title>Taro Niue Genome Assembly and Annotation.</title>
        <authorList>
            <person name="Atibalentja N."/>
            <person name="Keating K."/>
            <person name="Fields C.J."/>
        </authorList>
    </citation>
    <scope>NUCLEOTIDE SEQUENCE</scope>
    <source>
        <strain evidence="1">Niue_2</strain>
        <tissue evidence="1">Leaf</tissue>
    </source>
</reference>
<name>A0A843UWG1_COLES</name>
<dbReference type="AlphaFoldDB" id="A0A843UWG1"/>
<organism evidence="1 2">
    <name type="scientific">Colocasia esculenta</name>
    <name type="common">Wild taro</name>
    <name type="synonym">Arum esculentum</name>
    <dbReference type="NCBI Taxonomy" id="4460"/>
    <lineage>
        <taxon>Eukaryota</taxon>
        <taxon>Viridiplantae</taxon>
        <taxon>Streptophyta</taxon>
        <taxon>Embryophyta</taxon>
        <taxon>Tracheophyta</taxon>
        <taxon>Spermatophyta</taxon>
        <taxon>Magnoliopsida</taxon>
        <taxon>Liliopsida</taxon>
        <taxon>Araceae</taxon>
        <taxon>Aroideae</taxon>
        <taxon>Colocasieae</taxon>
        <taxon>Colocasia</taxon>
    </lineage>
</organism>
<protein>
    <submittedName>
        <fullName evidence="1">Uncharacterized protein</fullName>
    </submittedName>
</protein>
<keyword evidence="2" id="KW-1185">Reference proteome</keyword>
<comment type="caution">
    <text evidence="1">The sequence shown here is derived from an EMBL/GenBank/DDBJ whole genome shotgun (WGS) entry which is preliminary data.</text>
</comment>
<gene>
    <name evidence="1" type="ORF">Taro_018525</name>
</gene>
<accession>A0A843UWG1</accession>
<evidence type="ECO:0000313" key="2">
    <source>
        <dbReference type="Proteomes" id="UP000652761"/>
    </source>
</evidence>
<sequence length="138" mass="15563">MAGVGGLWEGTLSRHHNEGVIPTAAMIWDLVNVRATSTAEDQFRRDLVEHVSEAMEAFVGLRVNRSVFLRSVMHGVLEETEYKVEIYKSRADGGCGAAEVPRKRGICGEFHVAHPTTEYKWVVAELPRVFVRRLEDLR</sequence>
<dbReference type="EMBL" id="NMUH01000863">
    <property type="protein sequence ID" value="MQL85990.1"/>
    <property type="molecule type" value="Genomic_DNA"/>
</dbReference>
<dbReference type="Proteomes" id="UP000652761">
    <property type="component" value="Unassembled WGS sequence"/>
</dbReference>
<proteinExistence type="predicted"/>
<dbReference type="OrthoDB" id="548115at2759"/>
<evidence type="ECO:0000313" key="1">
    <source>
        <dbReference type="EMBL" id="MQL85990.1"/>
    </source>
</evidence>